<accession>A0A251QMB3</accession>
<evidence type="ECO:0000313" key="3">
    <source>
        <dbReference type="Proteomes" id="UP000006882"/>
    </source>
</evidence>
<feature type="region of interest" description="Disordered" evidence="1">
    <location>
        <begin position="1"/>
        <end position="33"/>
    </location>
</feature>
<evidence type="ECO:0000313" key="2">
    <source>
        <dbReference type="EMBL" id="ONI24952.1"/>
    </source>
</evidence>
<gene>
    <name evidence="2" type="ORF">PRUPE_2G271500</name>
</gene>
<dbReference type="EMBL" id="CM007652">
    <property type="protein sequence ID" value="ONI24952.1"/>
    <property type="molecule type" value="Genomic_DNA"/>
</dbReference>
<keyword evidence="3" id="KW-1185">Reference proteome</keyword>
<feature type="compositionally biased region" description="Basic and acidic residues" evidence="1">
    <location>
        <begin position="7"/>
        <end position="27"/>
    </location>
</feature>
<sequence>SYARSTVRCDRTREKKEMRSTAGEKARVSQSSLAPLKWQQAREFGSDGSSHAFNSDPILPQPHQFLAFFLSGMGCIRLKPKYRGQSFLCASQFGGSCSGELLLGHLWQGWGVSG</sequence>
<dbReference type="AlphaFoldDB" id="A0A251QMB3"/>
<protein>
    <submittedName>
        <fullName evidence="2">Uncharacterized protein</fullName>
    </submittedName>
</protein>
<organism evidence="2 3">
    <name type="scientific">Prunus persica</name>
    <name type="common">Peach</name>
    <name type="synonym">Amygdalus persica</name>
    <dbReference type="NCBI Taxonomy" id="3760"/>
    <lineage>
        <taxon>Eukaryota</taxon>
        <taxon>Viridiplantae</taxon>
        <taxon>Streptophyta</taxon>
        <taxon>Embryophyta</taxon>
        <taxon>Tracheophyta</taxon>
        <taxon>Spermatophyta</taxon>
        <taxon>Magnoliopsida</taxon>
        <taxon>eudicotyledons</taxon>
        <taxon>Gunneridae</taxon>
        <taxon>Pentapetalae</taxon>
        <taxon>rosids</taxon>
        <taxon>fabids</taxon>
        <taxon>Rosales</taxon>
        <taxon>Rosaceae</taxon>
        <taxon>Amygdaloideae</taxon>
        <taxon>Amygdaleae</taxon>
        <taxon>Prunus</taxon>
    </lineage>
</organism>
<evidence type="ECO:0000256" key="1">
    <source>
        <dbReference type="SAM" id="MobiDB-lite"/>
    </source>
</evidence>
<dbReference type="Proteomes" id="UP000006882">
    <property type="component" value="Chromosome G2"/>
</dbReference>
<reference evidence="2 3" key="1">
    <citation type="journal article" date="2013" name="Nat. Genet.">
        <title>The high-quality draft genome of peach (Prunus persica) identifies unique patterns of genetic diversity, domestication and genome evolution.</title>
        <authorList>
            <consortium name="International Peach Genome Initiative"/>
            <person name="Verde I."/>
            <person name="Abbott A.G."/>
            <person name="Scalabrin S."/>
            <person name="Jung S."/>
            <person name="Shu S."/>
            <person name="Marroni F."/>
            <person name="Zhebentyayeva T."/>
            <person name="Dettori M.T."/>
            <person name="Grimwood J."/>
            <person name="Cattonaro F."/>
            <person name="Zuccolo A."/>
            <person name="Rossini L."/>
            <person name="Jenkins J."/>
            <person name="Vendramin E."/>
            <person name="Meisel L.A."/>
            <person name="Decroocq V."/>
            <person name="Sosinski B."/>
            <person name="Prochnik S."/>
            <person name="Mitros T."/>
            <person name="Policriti A."/>
            <person name="Cipriani G."/>
            <person name="Dondini L."/>
            <person name="Ficklin S."/>
            <person name="Goodstein D.M."/>
            <person name="Xuan P."/>
            <person name="Del Fabbro C."/>
            <person name="Aramini V."/>
            <person name="Copetti D."/>
            <person name="Gonzalez S."/>
            <person name="Horner D.S."/>
            <person name="Falchi R."/>
            <person name="Lucas S."/>
            <person name="Mica E."/>
            <person name="Maldonado J."/>
            <person name="Lazzari B."/>
            <person name="Bielenberg D."/>
            <person name="Pirona R."/>
            <person name="Miculan M."/>
            <person name="Barakat A."/>
            <person name="Testolin R."/>
            <person name="Stella A."/>
            <person name="Tartarini S."/>
            <person name="Tonutti P."/>
            <person name="Arus P."/>
            <person name="Orellana A."/>
            <person name="Wells C."/>
            <person name="Main D."/>
            <person name="Vizzotto G."/>
            <person name="Silva H."/>
            <person name="Salamini F."/>
            <person name="Schmutz J."/>
            <person name="Morgante M."/>
            <person name="Rokhsar D.S."/>
        </authorList>
    </citation>
    <scope>NUCLEOTIDE SEQUENCE [LARGE SCALE GENOMIC DNA]</scope>
    <source>
        <strain evidence="3">cv. Nemared</strain>
    </source>
</reference>
<proteinExistence type="predicted"/>
<feature type="non-terminal residue" evidence="2">
    <location>
        <position position="114"/>
    </location>
</feature>
<name>A0A251QMB3_PRUPE</name>
<dbReference type="Gramene" id="ONI24952">
    <property type="protein sequence ID" value="ONI24952"/>
    <property type="gene ID" value="PRUPE_2G271500"/>
</dbReference>